<feature type="non-terminal residue" evidence="1">
    <location>
        <position position="1"/>
    </location>
</feature>
<comment type="caution">
    <text evidence="1">The sequence shown here is derived from an EMBL/GenBank/DDBJ whole genome shotgun (WGS) entry which is preliminary data.</text>
</comment>
<accession>X1UKI8</accession>
<name>X1UKI8_9ZZZZ</name>
<proteinExistence type="predicted"/>
<sequence>LLSTDSEKYLDWLERDLPSLIDKIVVNPEITGNGLAERLAEGAILPMFGMPSRTRFLYHRLTRDIESIGRDLELAITEFAPGAQKTKDKVIHTAVGFTAPLRYLGYKWKPSSDNPLMYRRWLQ</sequence>
<evidence type="ECO:0000313" key="1">
    <source>
        <dbReference type="EMBL" id="GAJ17953.1"/>
    </source>
</evidence>
<gene>
    <name evidence="1" type="ORF">S12H4_61096</name>
</gene>
<dbReference type="EMBL" id="BARW01040435">
    <property type="protein sequence ID" value="GAJ17953.1"/>
    <property type="molecule type" value="Genomic_DNA"/>
</dbReference>
<protein>
    <submittedName>
        <fullName evidence="1">Uncharacterized protein</fullName>
    </submittedName>
</protein>
<feature type="non-terminal residue" evidence="1">
    <location>
        <position position="123"/>
    </location>
</feature>
<reference evidence="1" key="1">
    <citation type="journal article" date="2014" name="Front. Microbiol.">
        <title>High frequency of phylogenetically diverse reductive dehalogenase-homologous genes in deep subseafloor sedimentary metagenomes.</title>
        <authorList>
            <person name="Kawai M."/>
            <person name="Futagami T."/>
            <person name="Toyoda A."/>
            <person name="Takaki Y."/>
            <person name="Nishi S."/>
            <person name="Hori S."/>
            <person name="Arai W."/>
            <person name="Tsubouchi T."/>
            <person name="Morono Y."/>
            <person name="Uchiyama I."/>
            <person name="Ito T."/>
            <person name="Fujiyama A."/>
            <person name="Inagaki F."/>
            <person name="Takami H."/>
        </authorList>
    </citation>
    <scope>NUCLEOTIDE SEQUENCE</scope>
    <source>
        <strain evidence="1">Expedition CK06-06</strain>
    </source>
</reference>
<organism evidence="1">
    <name type="scientific">marine sediment metagenome</name>
    <dbReference type="NCBI Taxonomy" id="412755"/>
    <lineage>
        <taxon>unclassified sequences</taxon>
        <taxon>metagenomes</taxon>
        <taxon>ecological metagenomes</taxon>
    </lineage>
</organism>
<dbReference type="AlphaFoldDB" id="X1UKI8"/>